<gene>
    <name evidence="2" type="primary">RNF212B</name>
</gene>
<evidence type="ECO:0000313" key="2">
    <source>
        <dbReference type="Ensembl" id="ENSCCAP00000010858.1"/>
    </source>
</evidence>
<accession>A0A2K5Q4P5</accession>
<proteinExistence type="predicted"/>
<protein>
    <submittedName>
        <fullName evidence="2">Ring finger protein 212B</fullName>
    </submittedName>
</protein>
<dbReference type="AlphaFoldDB" id="A0A2K5Q4P5"/>
<dbReference type="GeneTree" id="ENSGT00740000115581"/>
<reference evidence="2" key="2">
    <citation type="submission" date="2025-09" db="UniProtKB">
        <authorList>
            <consortium name="Ensembl"/>
        </authorList>
    </citation>
    <scope>IDENTIFICATION</scope>
</reference>
<dbReference type="Proteomes" id="UP000233040">
    <property type="component" value="Unassembled WGS sequence"/>
</dbReference>
<organism evidence="2 3">
    <name type="scientific">Cebus imitator</name>
    <name type="common">Panamanian white-faced capuchin</name>
    <name type="synonym">Cebus capucinus imitator</name>
    <dbReference type="NCBI Taxonomy" id="2715852"/>
    <lineage>
        <taxon>Eukaryota</taxon>
        <taxon>Metazoa</taxon>
        <taxon>Chordata</taxon>
        <taxon>Craniata</taxon>
        <taxon>Vertebrata</taxon>
        <taxon>Euteleostomi</taxon>
        <taxon>Mammalia</taxon>
        <taxon>Eutheria</taxon>
        <taxon>Euarchontoglires</taxon>
        <taxon>Primates</taxon>
        <taxon>Haplorrhini</taxon>
        <taxon>Platyrrhini</taxon>
        <taxon>Cebidae</taxon>
        <taxon>Cebinae</taxon>
        <taxon>Cebus</taxon>
    </lineage>
</organism>
<dbReference type="Ensembl" id="ENSCCAT00000028257.1">
    <property type="protein sequence ID" value="ENSCCAP00000010858.1"/>
    <property type="gene ID" value="ENSCCAG00000023177.1"/>
</dbReference>
<feature type="compositionally biased region" description="Polar residues" evidence="1">
    <location>
        <begin position="1"/>
        <end position="19"/>
    </location>
</feature>
<evidence type="ECO:0000256" key="1">
    <source>
        <dbReference type="SAM" id="MobiDB-lite"/>
    </source>
</evidence>
<keyword evidence="3" id="KW-1185">Reference proteome</keyword>
<sequence length="84" mass="9790">MQDAQQTLVSQDNRSSSAESIPYKEAGFGSFGQKPRHQLQPTAYVTGDFFFQTIPKWAFRPHKSPYPQQFWSEGEQNHTREFSY</sequence>
<feature type="region of interest" description="Disordered" evidence="1">
    <location>
        <begin position="1"/>
        <end position="35"/>
    </location>
</feature>
<evidence type="ECO:0000313" key="3">
    <source>
        <dbReference type="Proteomes" id="UP000233040"/>
    </source>
</evidence>
<name>A0A2K5Q4P5_CEBIM</name>
<reference evidence="2" key="1">
    <citation type="submission" date="2025-08" db="UniProtKB">
        <authorList>
            <consortium name="Ensembl"/>
        </authorList>
    </citation>
    <scope>IDENTIFICATION</scope>
</reference>